<dbReference type="Pfam" id="PF03692">
    <property type="entry name" value="CxxCxxCC"/>
    <property type="match status" value="1"/>
</dbReference>
<evidence type="ECO:0000256" key="1">
    <source>
        <dbReference type="HAMAP-Rule" id="MF_00676"/>
    </source>
</evidence>
<dbReference type="InterPro" id="IPR008228">
    <property type="entry name" value="UCP006173"/>
</dbReference>
<protein>
    <recommendedName>
        <fullName evidence="1">UPF0260 protein GTK09_01330</fullName>
    </recommendedName>
</protein>
<dbReference type="HAMAP" id="MF_00676">
    <property type="entry name" value="UPF0260"/>
    <property type="match status" value="1"/>
</dbReference>
<feature type="compositionally biased region" description="Acidic residues" evidence="2">
    <location>
        <begin position="153"/>
        <end position="168"/>
    </location>
</feature>
<dbReference type="NCBIfam" id="NF003507">
    <property type="entry name" value="PRK05170.2-5"/>
    <property type="match status" value="1"/>
</dbReference>
<feature type="region of interest" description="Disordered" evidence="2">
    <location>
        <begin position="153"/>
        <end position="184"/>
    </location>
</feature>
<comment type="caution">
    <text evidence="3">The sequence shown here is derived from an EMBL/GenBank/DDBJ whole genome shotgun (WGS) entry which is preliminary data.</text>
</comment>
<proteinExistence type="inferred from homology"/>
<dbReference type="AlphaFoldDB" id="A0A6N9T1Z7"/>
<gene>
    <name evidence="3" type="ORF">GTK09_01330</name>
</gene>
<organism evidence="3 4">
    <name type="scientific">Jiella pacifica</name>
    <dbReference type="NCBI Taxonomy" id="2696469"/>
    <lineage>
        <taxon>Bacteria</taxon>
        <taxon>Pseudomonadati</taxon>
        <taxon>Pseudomonadota</taxon>
        <taxon>Alphaproteobacteria</taxon>
        <taxon>Hyphomicrobiales</taxon>
        <taxon>Aurantimonadaceae</taxon>
        <taxon>Jiella</taxon>
    </lineage>
</organism>
<dbReference type="Proteomes" id="UP000469011">
    <property type="component" value="Unassembled WGS sequence"/>
</dbReference>
<feature type="compositionally biased region" description="Basic and acidic residues" evidence="2">
    <location>
        <begin position="175"/>
        <end position="184"/>
    </location>
</feature>
<dbReference type="InterPro" id="IPR005358">
    <property type="entry name" value="Puta_zinc/iron-chelating_dom"/>
</dbReference>
<evidence type="ECO:0000313" key="3">
    <source>
        <dbReference type="EMBL" id="NDW03058.1"/>
    </source>
</evidence>
<dbReference type="NCBIfam" id="NF003501">
    <property type="entry name" value="PRK05170.1-5"/>
    <property type="match status" value="1"/>
</dbReference>
<evidence type="ECO:0000313" key="4">
    <source>
        <dbReference type="Proteomes" id="UP000469011"/>
    </source>
</evidence>
<keyword evidence="4" id="KW-1185">Reference proteome</keyword>
<dbReference type="EMBL" id="JAAAMG010000001">
    <property type="protein sequence ID" value="NDW03058.1"/>
    <property type="molecule type" value="Genomic_DNA"/>
</dbReference>
<dbReference type="PANTHER" id="PTHR37421">
    <property type="entry name" value="UPF0260 PROTEIN YCGN"/>
    <property type="match status" value="1"/>
</dbReference>
<accession>A0A6N9T1Z7</accession>
<name>A0A6N9T1Z7_9HYPH</name>
<reference evidence="3 4" key="1">
    <citation type="submission" date="2020-01" db="EMBL/GenBank/DDBJ databases">
        <title>Jiella pacifica sp. nov.</title>
        <authorList>
            <person name="Xue Z."/>
            <person name="Zhu S."/>
            <person name="Chen J."/>
            <person name="Yang J."/>
        </authorList>
    </citation>
    <scope>NUCLEOTIDE SEQUENCE [LARGE SCALE GENOMIC DNA]</scope>
    <source>
        <strain evidence="3 4">40Bstr34</strain>
    </source>
</reference>
<dbReference type="RefSeq" id="WP_163460674.1">
    <property type="nucleotide sequence ID" value="NZ_JAAAMG010000001.1"/>
</dbReference>
<sequence>MSDGLSDHDPVPYWKAKSLEEMSPDEWERLCDGCGRCCLNKLEDWDTGEIAWTDVACRLLDGHACRCRQYETRHEVVPDCVGLTPEAVRSLTWLPPSCAYRLVSEGRDLYWWHHLVSGDRDTVHQAGVSVRDRTVSEEGMELQDYEDHLADWPGEDVDALEAAEDDGTEQAGRASSEKRYENIP</sequence>
<comment type="similarity">
    <text evidence="1">Belongs to the UPF0260 family.</text>
</comment>
<dbReference type="PANTHER" id="PTHR37421:SF1">
    <property type="entry name" value="UPF0260 PROTEIN YCGN"/>
    <property type="match status" value="1"/>
</dbReference>
<evidence type="ECO:0000256" key="2">
    <source>
        <dbReference type="SAM" id="MobiDB-lite"/>
    </source>
</evidence>